<evidence type="ECO:0000313" key="2">
    <source>
        <dbReference type="EMBL" id="OBZ68788.1"/>
    </source>
</evidence>
<feature type="compositionally biased region" description="Polar residues" evidence="1">
    <location>
        <begin position="1"/>
        <end position="11"/>
    </location>
</feature>
<name>A0A1C7LW74_GRIFR</name>
<gene>
    <name evidence="2" type="ORF">A0H81_11285</name>
</gene>
<sequence length="101" mass="10884">MAAAQHDNTTVAIVDPSRATNVPRTEFADQAPAQTPATHTQWNLAERDSAAIRNYGATSTRPARQIAATHHGIDGCAPSYDAPTLADALEWPRCLFGLFPR</sequence>
<feature type="region of interest" description="Disordered" evidence="1">
    <location>
        <begin position="1"/>
        <end position="20"/>
    </location>
</feature>
<dbReference type="AlphaFoldDB" id="A0A1C7LW74"/>
<keyword evidence="3" id="KW-1185">Reference proteome</keyword>
<accession>A0A1C7LW74</accession>
<reference evidence="2 3" key="1">
    <citation type="submission" date="2016-03" db="EMBL/GenBank/DDBJ databases">
        <title>Whole genome sequencing of Grifola frondosa 9006-11.</title>
        <authorList>
            <person name="Min B."/>
            <person name="Park H."/>
            <person name="Kim J.-G."/>
            <person name="Cho H."/>
            <person name="Oh Y.-L."/>
            <person name="Kong W.-S."/>
            <person name="Choi I.-G."/>
        </authorList>
    </citation>
    <scope>NUCLEOTIDE SEQUENCE [LARGE SCALE GENOMIC DNA]</scope>
    <source>
        <strain evidence="2 3">9006-11</strain>
    </source>
</reference>
<organism evidence="2 3">
    <name type="scientific">Grifola frondosa</name>
    <name type="common">Maitake</name>
    <name type="synonym">Polyporus frondosus</name>
    <dbReference type="NCBI Taxonomy" id="5627"/>
    <lineage>
        <taxon>Eukaryota</taxon>
        <taxon>Fungi</taxon>
        <taxon>Dikarya</taxon>
        <taxon>Basidiomycota</taxon>
        <taxon>Agaricomycotina</taxon>
        <taxon>Agaricomycetes</taxon>
        <taxon>Polyporales</taxon>
        <taxon>Grifolaceae</taxon>
        <taxon>Grifola</taxon>
    </lineage>
</organism>
<dbReference type="EMBL" id="LUGG01000019">
    <property type="protein sequence ID" value="OBZ68788.1"/>
    <property type="molecule type" value="Genomic_DNA"/>
</dbReference>
<dbReference type="Proteomes" id="UP000092993">
    <property type="component" value="Unassembled WGS sequence"/>
</dbReference>
<evidence type="ECO:0000313" key="3">
    <source>
        <dbReference type="Proteomes" id="UP000092993"/>
    </source>
</evidence>
<protein>
    <submittedName>
        <fullName evidence="2">Uncharacterized protein</fullName>
    </submittedName>
</protein>
<evidence type="ECO:0000256" key="1">
    <source>
        <dbReference type="SAM" id="MobiDB-lite"/>
    </source>
</evidence>
<proteinExistence type="predicted"/>
<comment type="caution">
    <text evidence="2">The sequence shown here is derived from an EMBL/GenBank/DDBJ whole genome shotgun (WGS) entry which is preliminary data.</text>
</comment>